<dbReference type="PATRIC" id="fig|1094508.3.peg.94"/>
<evidence type="ECO:0000259" key="4">
    <source>
        <dbReference type="PROSITE" id="PS50043"/>
    </source>
</evidence>
<dbReference type="Gene3D" id="1.10.10.10">
    <property type="entry name" value="Winged helix-like DNA-binding domain superfamily/Winged helix DNA-binding domain"/>
    <property type="match status" value="1"/>
</dbReference>
<keyword evidence="1" id="KW-0805">Transcription regulation</keyword>
<dbReference type="SMART" id="SM00421">
    <property type="entry name" value="HTH_LUXR"/>
    <property type="match status" value="1"/>
</dbReference>
<reference evidence="5 6" key="1">
    <citation type="journal article" date="2014" name="Appl. Environ. Microbiol.">
        <title>Profile of Secreted Hydrolases, Associated Proteins, and SlpA in Thermoanaerobacterium saccharolyticum during the Degradation of Hemicellulose.</title>
        <authorList>
            <person name="Currie D.H."/>
            <person name="Guss A.M."/>
            <person name="Herring C.D."/>
            <person name="Giannone R.J."/>
            <person name="Johnson C.M."/>
            <person name="Lankford P.K."/>
            <person name="Brown S.D."/>
            <person name="Hettich R.L."/>
            <person name="Lynd L.R."/>
        </authorList>
    </citation>
    <scope>NUCLEOTIDE SEQUENCE [LARGE SCALE GENOMIC DNA]</scope>
    <source>
        <strain evidence="6">DSM 8691 / JW/SL-YS485</strain>
    </source>
</reference>
<dbReference type="InterPro" id="IPR016032">
    <property type="entry name" value="Sig_transdc_resp-reg_C-effctor"/>
</dbReference>
<keyword evidence="6" id="KW-1185">Reference proteome</keyword>
<evidence type="ECO:0000256" key="3">
    <source>
        <dbReference type="ARBA" id="ARBA00023163"/>
    </source>
</evidence>
<accession>I3VRI3</accession>
<dbReference type="KEGG" id="tsh:Tsac_0092"/>
<dbReference type="STRING" id="1094508.Tsac_0092"/>
<dbReference type="AlphaFoldDB" id="I3VRI3"/>
<dbReference type="BioCyc" id="TSAC1094508:GLMA-94-MONOMER"/>
<dbReference type="GO" id="GO:0006355">
    <property type="term" value="P:regulation of DNA-templated transcription"/>
    <property type="evidence" value="ECO:0007669"/>
    <property type="project" value="InterPro"/>
</dbReference>
<dbReference type="PRINTS" id="PR00038">
    <property type="entry name" value="HTHLUXR"/>
</dbReference>
<dbReference type="eggNOG" id="COG2197">
    <property type="taxonomic scope" value="Bacteria"/>
</dbReference>
<feature type="domain" description="HTH luxR-type" evidence="4">
    <location>
        <begin position="41"/>
        <end position="106"/>
    </location>
</feature>
<evidence type="ECO:0000313" key="6">
    <source>
        <dbReference type="Proteomes" id="UP000006178"/>
    </source>
</evidence>
<dbReference type="SUPFAM" id="SSF46894">
    <property type="entry name" value="C-terminal effector domain of the bipartite response regulators"/>
    <property type="match status" value="1"/>
</dbReference>
<dbReference type="PANTHER" id="PTHR44688">
    <property type="entry name" value="DNA-BINDING TRANSCRIPTIONAL ACTIVATOR DEVR_DOSR"/>
    <property type="match status" value="1"/>
</dbReference>
<dbReference type="PANTHER" id="PTHR44688:SF16">
    <property type="entry name" value="DNA-BINDING TRANSCRIPTIONAL ACTIVATOR DEVR_DOSR"/>
    <property type="match status" value="1"/>
</dbReference>
<dbReference type="InterPro" id="IPR000792">
    <property type="entry name" value="Tscrpt_reg_LuxR_C"/>
</dbReference>
<organism evidence="5 6">
    <name type="scientific">Thermoanaerobacterium saccharolyticum (strain DSM 8691 / JW/SL-YS485)</name>
    <dbReference type="NCBI Taxonomy" id="1094508"/>
    <lineage>
        <taxon>Bacteria</taxon>
        <taxon>Bacillati</taxon>
        <taxon>Bacillota</taxon>
        <taxon>Clostridia</taxon>
        <taxon>Thermoanaerobacterales</taxon>
        <taxon>Thermoanaerobacteraceae</taxon>
        <taxon>Thermoanaerobacterium</taxon>
    </lineage>
</organism>
<evidence type="ECO:0000256" key="1">
    <source>
        <dbReference type="ARBA" id="ARBA00023015"/>
    </source>
</evidence>
<gene>
    <name evidence="5" type="ordered locus">Tsac_0092</name>
</gene>
<dbReference type="Pfam" id="PF00196">
    <property type="entry name" value="GerE"/>
    <property type="match status" value="1"/>
</dbReference>
<protein>
    <submittedName>
        <fullName evidence="5">Transcriptional regulator, LuxR family</fullName>
    </submittedName>
</protein>
<keyword evidence="3" id="KW-0804">Transcription</keyword>
<dbReference type="CDD" id="cd06170">
    <property type="entry name" value="LuxR_C_like"/>
    <property type="match status" value="1"/>
</dbReference>
<keyword evidence="2" id="KW-0238">DNA-binding</keyword>
<dbReference type="RefSeq" id="WP_014757052.1">
    <property type="nucleotide sequence ID" value="NC_017992.1"/>
</dbReference>
<proteinExistence type="predicted"/>
<dbReference type="PROSITE" id="PS50043">
    <property type="entry name" value="HTH_LUXR_2"/>
    <property type="match status" value="1"/>
</dbReference>
<name>I3VRI3_THESW</name>
<dbReference type="EMBL" id="CP003184">
    <property type="protein sequence ID" value="AFK85128.1"/>
    <property type="molecule type" value="Genomic_DNA"/>
</dbReference>
<evidence type="ECO:0000313" key="5">
    <source>
        <dbReference type="EMBL" id="AFK85128.1"/>
    </source>
</evidence>
<sequence length="111" mass="12777">MRKCYVSTIERDMTEEMNVVVELLSDKIANEYKNCLKNSELVNKNIDFTDKQIKILIMLAKGYKELKISGELGIKPVTVKYHKKEITEKLCVKSIQEAIVKATKLNLIDID</sequence>
<evidence type="ECO:0000256" key="2">
    <source>
        <dbReference type="ARBA" id="ARBA00023125"/>
    </source>
</evidence>
<dbReference type="GO" id="GO:0003677">
    <property type="term" value="F:DNA binding"/>
    <property type="evidence" value="ECO:0007669"/>
    <property type="project" value="UniProtKB-KW"/>
</dbReference>
<dbReference type="InterPro" id="IPR036388">
    <property type="entry name" value="WH-like_DNA-bd_sf"/>
</dbReference>
<dbReference type="Proteomes" id="UP000006178">
    <property type="component" value="Chromosome"/>
</dbReference>